<evidence type="ECO:0000313" key="2">
    <source>
        <dbReference type="Proteomes" id="UP000887159"/>
    </source>
</evidence>
<reference evidence="1" key="1">
    <citation type="submission" date="2020-08" db="EMBL/GenBank/DDBJ databases">
        <title>Multicomponent nature underlies the extraordinary mechanical properties of spider dragline silk.</title>
        <authorList>
            <person name="Kono N."/>
            <person name="Nakamura H."/>
            <person name="Mori M."/>
            <person name="Yoshida Y."/>
            <person name="Ohtoshi R."/>
            <person name="Malay A.D."/>
            <person name="Moran D.A.P."/>
            <person name="Tomita M."/>
            <person name="Numata K."/>
            <person name="Arakawa K."/>
        </authorList>
    </citation>
    <scope>NUCLEOTIDE SEQUENCE</scope>
</reference>
<accession>A0A8X6V5E3</accession>
<dbReference type="AlphaFoldDB" id="A0A8X6V5E3"/>
<name>A0A8X6V5E3_TRICX</name>
<gene>
    <name evidence="1" type="ORF">TNCV_1589701</name>
</gene>
<keyword evidence="2" id="KW-1185">Reference proteome</keyword>
<comment type="caution">
    <text evidence="1">The sequence shown here is derived from an EMBL/GenBank/DDBJ whole genome shotgun (WGS) entry which is preliminary data.</text>
</comment>
<proteinExistence type="predicted"/>
<evidence type="ECO:0000313" key="1">
    <source>
        <dbReference type="EMBL" id="GFX93794.1"/>
    </source>
</evidence>
<dbReference type="Proteomes" id="UP000887159">
    <property type="component" value="Unassembled WGS sequence"/>
</dbReference>
<protein>
    <submittedName>
        <fullName evidence="1">Uncharacterized protein</fullName>
    </submittedName>
</protein>
<organism evidence="1 2">
    <name type="scientific">Trichonephila clavipes</name>
    <name type="common">Golden silk orbweaver</name>
    <name type="synonym">Nephila clavipes</name>
    <dbReference type="NCBI Taxonomy" id="2585209"/>
    <lineage>
        <taxon>Eukaryota</taxon>
        <taxon>Metazoa</taxon>
        <taxon>Ecdysozoa</taxon>
        <taxon>Arthropoda</taxon>
        <taxon>Chelicerata</taxon>
        <taxon>Arachnida</taxon>
        <taxon>Araneae</taxon>
        <taxon>Araneomorphae</taxon>
        <taxon>Entelegynae</taxon>
        <taxon>Araneoidea</taxon>
        <taxon>Nephilidae</taxon>
        <taxon>Trichonephila</taxon>
    </lineage>
</organism>
<dbReference type="EMBL" id="BMAU01021175">
    <property type="protein sequence ID" value="GFX93794.1"/>
    <property type="molecule type" value="Genomic_DNA"/>
</dbReference>
<sequence>MTLVDGSCDWWKDIIRGPDTAYLSGFEKLYVRTRKRLMPLPFGYQITMSTIFSLSFDTGSPVNTDDPVLEAQGQSRSLRCHLHRYFSDMG</sequence>